<evidence type="ECO:0000256" key="4">
    <source>
        <dbReference type="ARBA" id="ARBA00016056"/>
    </source>
</evidence>
<dbReference type="GO" id="GO:0032934">
    <property type="term" value="F:sterol binding"/>
    <property type="evidence" value="ECO:0007669"/>
    <property type="project" value="InterPro"/>
</dbReference>
<evidence type="ECO:0000256" key="7">
    <source>
        <dbReference type="ARBA" id="ARBA00023055"/>
    </source>
</evidence>
<evidence type="ECO:0000256" key="2">
    <source>
        <dbReference type="ARBA" id="ARBA00006370"/>
    </source>
</evidence>
<feature type="chain" id="PRO_5001643904" description="Phosphatidylglycerol/phosphatidylinositol transfer protein" evidence="8">
    <location>
        <begin position="21"/>
        <end position="177"/>
    </location>
</feature>
<dbReference type="PANTHER" id="PTHR11306:SF0">
    <property type="entry name" value="PHOSPHATIDYLGLYCEROL_PHOSPHATIDYLINOSITOL TRANSFER PROTEIN"/>
    <property type="match status" value="1"/>
</dbReference>
<keyword evidence="5" id="KW-0813">Transport</keyword>
<name>A0A067QBW4_9AGAM</name>
<evidence type="ECO:0000259" key="9">
    <source>
        <dbReference type="SMART" id="SM00737"/>
    </source>
</evidence>
<keyword evidence="11" id="KW-1185">Reference proteome</keyword>
<evidence type="ECO:0000256" key="6">
    <source>
        <dbReference type="ARBA" id="ARBA00022729"/>
    </source>
</evidence>
<evidence type="ECO:0000256" key="1">
    <source>
        <dbReference type="ARBA" id="ARBA00002053"/>
    </source>
</evidence>
<dbReference type="Pfam" id="PF02221">
    <property type="entry name" value="E1_DerP2_DerF2"/>
    <property type="match status" value="1"/>
</dbReference>
<dbReference type="SMART" id="SM00737">
    <property type="entry name" value="ML"/>
    <property type="match status" value="1"/>
</dbReference>
<dbReference type="InterPro" id="IPR003172">
    <property type="entry name" value="ML_dom"/>
</dbReference>
<evidence type="ECO:0000256" key="3">
    <source>
        <dbReference type="ARBA" id="ARBA00011245"/>
    </source>
</evidence>
<dbReference type="EMBL" id="KL197710">
    <property type="protein sequence ID" value="KDQ63665.1"/>
    <property type="molecule type" value="Genomic_DNA"/>
</dbReference>
<evidence type="ECO:0000313" key="11">
    <source>
        <dbReference type="Proteomes" id="UP000027265"/>
    </source>
</evidence>
<dbReference type="InterPro" id="IPR039670">
    <property type="entry name" value="NPC2-like"/>
</dbReference>
<comment type="similarity">
    <text evidence="2">Belongs to the NPC2 family.</text>
</comment>
<gene>
    <name evidence="10" type="ORF">JAAARDRAFT_148241</name>
</gene>
<dbReference type="OrthoDB" id="6409159at2759"/>
<dbReference type="Gene3D" id="2.60.40.770">
    <property type="match status" value="1"/>
</dbReference>
<dbReference type="AlphaFoldDB" id="A0A067QBW4"/>
<reference evidence="11" key="1">
    <citation type="journal article" date="2014" name="Proc. Natl. Acad. Sci. U.S.A.">
        <title>Extensive sampling of basidiomycete genomes demonstrates inadequacy of the white-rot/brown-rot paradigm for wood decay fungi.</title>
        <authorList>
            <person name="Riley R."/>
            <person name="Salamov A.A."/>
            <person name="Brown D.W."/>
            <person name="Nagy L.G."/>
            <person name="Floudas D."/>
            <person name="Held B.W."/>
            <person name="Levasseur A."/>
            <person name="Lombard V."/>
            <person name="Morin E."/>
            <person name="Otillar R."/>
            <person name="Lindquist E.A."/>
            <person name="Sun H."/>
            <person name="LaButti K.M."/>
            <person name="Schmutz J."/>
            <person name="Jabbour D."/>
            <person name="Luo H."/>
            <person name="Baker S.E."/>
            <person name="Pisabarro A.G."/>
            <person name="Walton J.D."/>
            <person name="Blanchette R.A."/>
            <person name="Henrissat B."/>
            <person name="Martin F."/>
            <person name="Cullen D."/>
            <person name="Hibbett D.S."/>
            <person name="Grigoriev I.V."/>
        </authorList>
    </citation>
    <scope>NUCLEOTIDE SEQUENCE [LARGE SCALE GENOMIC DNA]</scope>
    <source>
        <strain evidence="11">MUCL 33604</strain>
    </source>
</reference>
<evidence type="ECO:0000313" key="10">
    <source>
        <dbReference type="EMBL" id="KDQ63665.1"/>
    </source>
</evidence>
<evidence type="ECO:0000256" key="5">
    <source>
        <dbReference type="ARBA" id="ARBA00022448"/>
    </source>
</evidence>
<dbReference type="HOGENOM" id="CLU_097982_3_0_1"/>
<protein>
    <recommendedName>
        <fullName evidence="4">Phosphatidylglycerol/phosphatidylinositol transfer protein</fullName>
    </recommendedName>
</protein>
<accession>A0A067QBW4</accession>
<comment type="function">
    <text evidence="1">Catalyzes the intermembrane transfer of phosphatidylglycerol and phosphatidylinositol.</text>
</comment>
<sequence>MARLSIVALFALALAGVTSANLQEQQRLVPTDTPIRTTAGWDWADCGLPTDPVQIESISVTPDPPKPGEDLTVNVKAIVVEDVAEGAYADVVVKLGLVQLLKKRFDVCEEARNANASVQCPVSAGPYDITQTVALPREIPQAKFTVAVRGYTAEEDDMLCLNLKVDFMKKPFFRWGN</sequence>
<comment type="subunit">
    <text evidence="3">Monomer.</text>
</comment>
<keyword evidence="6 8" id="KW-0732">Signal</keyword>
<proteinExistence type="inferred from homology"/>
<organism evidence="10 11">
    <name type="scientific">Jaapia argillacea MUCL 33604</name>
    <dbReference type="NCBI Taxonomy" id="933084"/>
    <lineage>
        <taxon>Eukaryota</taxon>
        <taxon>Fungi</taxon>
        <taxon>Dikarya</taxon>
        <taxon>Basidiomycota</taxon>
        <taxon>Agaricomycotina</taxon>
        <taxon>Agaricomycetes</taxon>
        <taxon>Agaricomycetidae</taxon>
        <taxon>Jaapiales</taxon>
        <taxon>Jaapiaceae</taxon>
        <taxon>Jaapia</taxon>
    </lineage>
</organism>
<dbReference type="Proteomes" id="UP000027265">
    <property type="component" value="Unassembled WGS sequence"/>
</dbReference>
<dbReference type="PANTHER" id="PTHR11306">
    <property type="entry name" value="NIEMANN PICK TYPE C2 PROTEIN NPC2-RELATED"/>
    <property type="match status" value="1"/>
</dbReference>
<dbReference type="CDD" id="cd00917">
    <property type="entry name" value="PG-PI_TP"/>
    <property type="match status" value="1"/>
</dbReference>
<keyword evidence="7" id="KW-0445">Lipid transport</keyword>
<dbReference type="InterPro" id="IPR014756">
    <property type="entry name" value="Ig_E-set"/>
</dbReference>
<feature type="domain" description="MD-2-related lipid-recognition" evidence="9">
    <location>
        <begin position="43"/>
        <end position="165"/>
    </location>
</feature>
<feature type="signal peptide" evidence="8">
    <location>
        <begin position="1"/>
        <end position="20"/>
    </location>
</feature>
<evidence type="ECO:0000256" key="8">
    <source>
        <dbReference type="SAM" id="SignalP"/>
    </source>
</evidence>
<dbReference type="InterPro" id="IPR033917">
    <property type="entry name" value="ML_PG-PI_TP"/>
</dbReference>
<dbReference type="InParanoid" id="A0A067QBW4"/>
<dbReference type="SUPFAM" id="SSF81296">
    <property type="entry name" value="E set domains"/>
    <property type="match status" value="1"/>
</dbReference>
<dbReference type="GO" id="GO:0032366">
    <property type="term" value="P:intracellular sterol transport"/>
    <property type="evidence" value="ECO:0007669"/>
    <property type="project" value="InterPro"/>
</dbReference>
<dbReference type="FunCoup" id="A0A067QBW4">
    <property type="interactions" value="1"/>
</dbReference>
<dbReference type="STRING" id="933084.A0A067QBW4"/>